<dbReference type="InterPro" id="IPR038407">
    <property type="entry name" value="v-SNARE_N_sf"/>
</dbReference>
<evidence type="ECO:0000256" key="5">
    <source>
        <dbReference type="ARBA" id="ARBA00022927"/>
    </source>
</evidence>
<evidence type="ECO:0000256" key="4">
    <source>
        <dbReference type="ARBA" id="ARBA00022692"/>
    </source>
</evidence>
<dbReference type="GO" id="GO:0006886">
    <property type="term" value="P:intracellular protein transport"/>
    <property type="evidence" value="ECO:0007669"/>
    <property type="project" value="InterPro"/>
</dbReference>
<protein>
    <recommendedName>
        <fullName evidence="12">Vesicle transport through interaction with t-SNAREs homolog 1A</fullName>
    </recommendedName>
    <alternativeName>
        <fullName evidence="14">Vesicle transport v-SNARE protein Vti1-like 2</fullName>
    </alternativeName>
    <alternativeName>
        <fullName evidence="13">Vti1-rp2</fullName>
    </alternativeName>
</protein>
<dbReference type="SUPFAM" id="SSF58038">
    <property type="entry name" value="SNARE fusion complex"/>
    <property type="match status" value="1"/>
</dbReference>
<reference evidence="18" key="1">
    <citation type="submission" date="2023-01" db="EMBL/GenBank/DDBJ databases">
        <title>Genome assembly of the deep-sea coral Lophelia pertusa.</title>
        <authorList>
            <person name="Herrera S."/>
            <person name="Cordes E."/>
        </authorList>
    </citation>
    <scope>NUCLEOTIDE SEQUENCE</scope>
    <source>
        <strain evidence="18">USNM1676648</strain>
        <tissue evidence="18">Polyp</tissue>
    </source>
</reference>
<dbReference type="InterPro" id="IPR007705">
    <property type="entry name" value="Vesicle_trsprt_v-SNARE_N"/>
</dbReference>
<dbReference type="GO" id="GO:0000139">
    <property type="term" value="C:Golgi membrane"/>
    <property type="evidence" value="ECO:0007669"/>
    <property type="project" value="UniProtKB-SubCell"/>
</dbReference>
<evidence type="ECO:0000256" key="2">
    <source>
        <dbReference type="ARBA" id="ARBA00006108"/>
    </source>
</evidence>
<dbReference type="FunFam" id="1.20.58.400:FF:000001">
    <property type="entry name" value="Vesicle transport through interaction with t-SNAREs homolog 1A"/>
    <property type="match status" value="1"/>
</dbReference>
<dbReference type="InterPro" id="IPR010989">
    <property type="entry name" value="SNARE"/>
</dbReference>
<keyword evidence="7" id="KW-0333">Golgi apparatus</keyword>
<accession>A0A9W9YVZ6</accession>
<evidence type="ECO:0000256" key="16">
    <source>
        <dbReference type="SAM" id="Phobius"/>
    </source>
</evidence>
<evidence type="ECO:0000256" key="14">
    <source>
        <dbReference type="ARBA" id="ARBA00082368"/>
    </source>
</evidence>
<evidence type="ECO:0000256" key="15">
    <source>
        <dbReference type="SAM" id="Coils"/>
    </source>
</evidence>
<dbReference type="InterPro" id="IPR000727">
    <property type="entry name" value="T_SNARE_dom"/>
</dbReference>
<dbReference type="Proteomes" id="UP001163046">
    <property type="component" value="Unassembled WGS sequence"/>
</dbReference>
<proteinExistence type="inferred from homology"/>
<dbReference type="Pfam" id="PF12352">
    <property type="entry name" value="V-SNARE_C"/>
    <property type="match status" value="1"/>
</dbReference>
<comment type="subcellular location">
    <subcellularLocation>
        <location evidence="10">Endomembrane system</location>
        <topology evidence="10">Single-pass type IV membrane protein</topology>
    </subcellularLocation>
    <subcellularLocation>
        <location evidence="1">Golgi apparatus membrane</location>
        <topology evidence="1">Single-pass membrane protein</topology>
    </subcellularLocation>
</comment>
<evidence type="ECO:0000259" key="17">
    <source>
        <dbReference type="SMART" id="SM00397"/>
    </source>
</evidence>
<dbReference type="GO" id="GO:0031902">
    <property type="term" value="C:late endosome membrane"/>
    <property type="evidence" value="ECO:0007669"/>
    <property type="project" value="TreeGrafter"/>
</dbReference>
<comment type="caution">
    <text evidence="18">The sequence shown here is derived from an EMBL/GenBank/DDBJ whole genome shotgun (WGS) entry which is preliminary data.</text>
</comment>
<dbReference type="Pfam" id="PF05008">
    <property type="entry name" value="V-SNARE"/>
    <property type="match status" value="1"/>
</dbReference>
<keyword evidence="5" id="KW-0653">Protein transport</keyword>
<evidence type="ECO:0000256" key="3">
    <source>
        <dbReference type="ARBA" id="ARBA00022448"/>
    </source>
</evidence>
<dbReference type="EMBL" id="MU826864">
    <property type="protein sequence ID" value="KAJ7370487.1"/>
    <property type="molecule type" value="Genomic_DNA"/>
</dbReference>
<dbReference type="GO" id="GO:0005484">
    <property type="term" value="F:SNAP receptor activity"/>
    <property type="evidence" value="ECO:0007669"/>
    <property type="project" value="TreeGrafter"/>
</dbReference>
<evidence type="ECO:0000256" key="8">
    <source>
        <dbReference type="ARBA" id="ARBA00023054"/>
    </source>
</evidence>
<keyword evidence="19" id="KW-1185">Reference proteome</keyword>
<dbReference type="GO" id="GO:0031201">
    <property type="term" value="C:SNARE complex"/>
    <property type="evidence" value="ECO:0007669"/>
    <property type="project" value="TreeGrafter"/>
</dbReference>
<dbReference type="GO" id="GO:0005829">
    <property type="term" value="C:cytosol"/>
    <property type="evidence" value="ECO:0007669"/>
    <property type="project" value="GOC"/>
</dbReference>
<feature type="transmembrane region" description="Helical" evidence="16">
    <location>
        <begin position="196"/>
        <end position="217"/>
    </location>
</feature>
<dbReference type="Gene3D" id="1.20.5.110">
    <property type="match status" value="1"/>
</dbReference>
<dbReference type="GO" id="GO:0012507">
    <property type="term" value="C:ER to Golgi transport vesicle membrane"/>
    <property type="evidence" value="ECO:0007669"/>
    <property type="project" value="TreeGrafter"/>
</dbReference>
<dbReference type="FunFam" id="1.20.5.110:FF:000078">
    <property type="entry name" value="Vesicle transport through interaction with t-SNAREs 1A"/>
    <property type="match status" value="1"/>
</dbReference>
<evidence type="ECO:0000313" key="19">
    <source>
        <dbReference type="Proteomes" id="UP001163046"/>
    </source>
</evidence>
<dbReference type="GO" id="GO:0000149">
    <property type="term" value="F:SNARE binding"/>
    <property type="evidence" value="ECO:0007669"/>
    <property type="project" value="TreeGrafter"/>
</dbReference>
<dbReference type="CDD" id="cd15891">
    <property type="entry name" value="SNARE_Vti1a"/>
    <property type="match status" value="1"/>
</dbReference>
<dbReference type="PANTHER" id="PTHR21230">
    <property type="entry name" value="VESICLE TRANSPORT V-SNARE PROTEIN VTI1-RELATED"/>
    <property type="match status" value="1"/>
</dbReference>
<gene>
    <name evidence="18" type="primary">VTI1A</name>
    <name evidence="18" type="ORF">OS493_032053</name>
</gene>
<feature type="coiled-coil region" evidence="15">
    <location>
        <begin position="68"/>
        <end position="95"/>
    </location>
</feature>
<dbReference type="SMART" id="SM00397">
    <property type="entry name" value="t_SNARE"/>
    <property type="match status" value="1"/>
</dbReference>
<dbReference type="GO" id="GO:0042147">
    <property type="term" value="P:retrograde transport, endosome to Golgi"/>
    <property type="evidence" value="ECO:0007669"/>
    <property type="project" value="TreeGrafter"/>
</dbReference>
<sequence length="218" mass="25165">MMTELFNHYEQQFGNISAEITARICKIPNLHGSAKKSAVSDVERCFDEARELIEQMDLEVREVTGDEKSKLLHRLKAYKNEVQRFEQDLKKARVAFSDQEGRNELLGGDDSHSSEDQRARLLDNTERVERSGRQLEEGYKMCVETEQIGVDIMDNLHRDREVMERARERTRGTDKDLSKSSRILTGMMRRVIQNRIIMAVICLAILGVIGLVIYYAVK</sequence>
<dbReference type="Gene3D" id="1.20.58.400">
    <property type="entry name" value="t-snare proteins"/>
    <property type="match status" value="1"/>
</dbReference>
<dbReference type="GO" id="GO:0048280">
    <property type="term" value="P:vesicle fusion with Golgi apparatus"/>
    <property type="evidence" value="ECO:0007669"/>
    <property type="project" value="TreeGrafter"/>
</dbReference>
<evidence type="ECO:0000256" key="12">
    <source>
        <dbReference type="ARBA" id="ARBA00071612"/>
    </source>
</evidence>
<dbReference type="SUPFAM" id="SSF47661">
    <property type="entry name" value="t-snare proteins"/>
    <property type="match status" value="1"/>
</dbReference>
<name>A0A9W9YVZ6_9CNID</name>
<organism evidence="18 19">
    <name type="scientific">Desmophyllum pertusum</name>
    <dbReference type="NCBI Taxonomy" id="174260"/>
    <lineage>
        <taxon>Eukaryota</taxon>
        <taxon>Metazoa</taxon>
        <taxon>Cnidaria</taxon>
        <taxon>Anthozoa</taxon>
        <taxon>Hexacorallia</taxon>
        <taxon>Scleractinia</taxon>
        <taxon>Caryophylliina</taxon>
        <taxon>Caryophylliidae</taxon>
        <taxon>Desmophyllum</taxon>
    </lineage>
</organism>
<keyword evidence="4 16" id="KW-0812">Transmembrane</keyword>
<dbReference type="PANTHER" id="PTHR21230:SF26">
    <property type="entry name" value="VESICLE TRANSPORT THROUGH INTERACTION WITH T-SNARES HOMOLOG 1A"/>
    <property type="match status" value="1"/>
</dbReference>
<evidence type="ECO:0000256" key="11">
    <source>
        <dbReference type="ARBA" id="ARBA00065755"/>
    </source>
</evidence>
<keyword evidence="8 15" id="KW-0175">Coiled coil</keyword>
<keyword evidence="9 16" id="KW-0472">Membrane</keyword>
<feature type="domain" description="T-SNARE coiled-coil homology" evidence="17">
    <location>
        <begin position="120"/>
        <end position="187"/>
    </location>
</feature>
<dbReference type="OrthoDB" id="430637at2759"/>
<comment type="subunit">
    <text evidence="11">Interacts with distinct SNARE complexes that contain either STX5 or STX6. Interacts with NAPA and, to a lesser extent, with NAPG. Identified in a complex containing STX6, STX12, VAMP4 and VTI1A.</text>
</comment>
<evidence type="ECO:0000256" key="10">
    <source>
        <dbReference type="ARBA" id="ARBA00046280"/>
    </source>
</evidence>
<dbReference type="GO" id="GO:0006896">
    <property type="term" value="P:Golgi to vacuole transport"/>
    <property type="evidence" value="ECO:0007669"/>
    <property type="project" value="TreeGrafter"/>
</dbReference>
<evidence type="ECO:0000256" key="1">
    <source>
        <dbReference type="ARBA" id="ARBA00004194"/>
    </source>
</evidence>
<evidence type="ECO:0000256" key="7">
    <source>
        <dbReference type="ARBA" id="ARBA00023034"/>
    </source>
</evidence>
<dbReference type="AlphaFoldDB" id="A0A9W9YVZ6"/>
<keyword evidence="6 16" id="KW-1133">Transmembrane helix</keyword>
<dbReference type="GO" id="GO:0006891">
    <property type="term" value="P:intra-Golgi vesicle-mediated transport"/>
    <property type="evidence" value="ECO:0007669"/>
    <property type="project" value="TreeGrafter"/>
</dbReference>
<dbReference type="GO" id="GO:0016236">
    <property type="term" value="P:macroautophagy"/>
    <property type="evidence" value="ECO:0007669"/>
    <property type="project" value="TreeGrafter"/>
</dbReference>
<evidence type="ECO:0000256" key="13">
    <source>
        <dbReference type="ARBA" id="ARBA00081711"/>
    </source>
</evidence>
<keyword evidence="3" id="KW-0813">Transport</keyword>
<evidence type="ECO:0000256" key="6">
    <source>
        <dbReference type="ARBA" id="ARBA00022989"/>
    </source>
</evidence>
<evidence type="ECO:0000256" key="9">
    <source>
        <dbReference type="ARBA" id="ARBA00023136"/>
    </source>
</evidence>
<comment type="similarity">
    <text evidence="2">Belongs to the VTI1 family.</text>
</comment>
<evidence type="ECO:0000313" key="18">
    <source>
        <dbReference type="EMBL" id="KAJ7370487.1"/>
    </source>
</evidence>
<dbReference type="GO" id="GO:0005789">
    <property type="term" value="C:endoplasmic reticulum membrane"/>
    <property type="evidence" value="ECO:0007669"/>
    <property type="project" value="TreeGrafter"/>
</dbReference>